<protein>
    <submittedName>
        <fullName evidence="1">Uncharacterized protein</fullName>
    </submittedName>
</protein>
<organism evidence="1">
    <name type="scientific">Arion vulgaris</name>
    <dbReference type="NCBI Taxonomy" id="1028688"/>
    <lineage>
        <taxon>Eukaryota</taxon>
        <taxon>Metazoa</taxon>
        <taxon>Spiralia</taxon>
        <taxon>Lophotrochozoa</taxon>
        <taxon>Mollusca</taxon>
        <taxon>Gastropoda</taxon>
        <taxon>Heterobranchia</taxon>
        <taxon>Euthyneura</taxon>
        <taxon>Panpulmonata</taxon>
        <taxon>Eupulmonata</taxon>
        <taxon>Stylommatophora</taxon>
        <taxon>Helicina</taxon>
        <taxon>Arionoidea</taxon>
        <taxon>Arionidae</taxon>
        <taxon>Arion</taxon>
    </lineage>
</organism>
<reference evidence="1" key="1">
    <citation type="submission" date="2014-12" db="EMBL/GenBank/DDBJ databases">
        <title>Insight into the proteome of Arion vulgaris.</title>
        <authorList>
            <person name="Aradska J."/>
            <person name="Bulat T."/>
            <person name="Smidak R."/>
            <person name="Sarate P."/>
            <person name="Gangsoo J."/>
            <person name="Sialana F."/>
            <person name="Bilban M."/>
            <person name="Lubec G."/>
        </authorList>
    </citation>
    <scope>NUCLEOTIDE SEQUENCE</scope>
    <source>
        <tissue evidence="1">Skin</tissue>
    </source>
</reference>
<dbReference type="EMBL" id="HACG01023706">
    <property type="protein sequence ID" value="CEK70571.1"/>
    <property type="molecule type" value="Transcribed_RNA"/>
</dbReference>
<sequence>MDILFAYKTATVCIIHPKNTLLNTSDGCTSLDIDEGHTSLDTSDGYTSLDTVG</sequence>
<evidence type="ECO:0000313" key="1">
    <source>
        <dbReference type="EMBL" id="CEK70571.1"/>
    </source>
</evidence>
<proteinExistence type="predicted"/>
<gene>
    <name evidence="1" type="primary">ORF74720</name>
</gene>
<name>A0A0B6ZRW9_9EUPU</name>
<dbReference type="AlphaFoldDB" id="A0A0B6ZRW9"/>
<accession>A0A0B6ZRW9</accession>